<feature type="transmembrane region" description="Helical" evidence="1">
    <location>
        <begin position="812"/>
        <end position="829"/>
    </location>
</feature>
<organism evidence="2 3">
    <name type="scientific">Pedobacter planticolens</name>
    <dbReference type="NCBI Taxonomy" id="2679964"/>
    <lineage>
        <taxon>Bacteria</taxon>
        <taxon>Pseudomonadati</taxon>
        <taxon>Bacteroidota</taxon>
        <taxon>Sphingobacteriia</taxon>
        <taxon>Sphingobacteriales</taxon>
        <taxon>Sphingobacteriaceae</taxon>
        <taxon>Pedobacter</taxon>
    </lineage>
</organism>
<keyword evidence="1" id="KW-0472">Membrane</keyword>
<reference evidence="2" key="1">
    <citation type="submission" date="2019-11" db="EMBL/GenBank/DDBJ databases">
        <title>Description of Pedobacter sp. LMG 31464T.</title>
        <authorList>
            <person name="Carlier A."/>
            <person name="Qi S."/>
            <person name="Vandamme P."/>
        </authorList>
    </citation>
    <scope>NUCLEOTIDE SEQUENCE</scope>
    <source>
        <strain evidence="2">LMG 31464</strain>
    </source>
</reference>
<dbReference type="PANTHER" id="PTHR38454">
    <property type="entry name" value="INTEGRAL MEMBRANE PROTEIN-RELATED"/>
    <property type="match status" value="1"/>
</dbReference>
<feature type="transmembrane region" description="Helical" evidence="1">
    <location>
        <begin position="515"/>
        <end position="533"/>
    </location>
</feature>
<feature type="transmembrane region" description="Helical" evidence="1">
    <location>
        <begin position="224"/>
        <end position="243"/>
    </location>
</feature>
<evidence type="ECO:0000256" key="1">
    <source>
        <dbReference type="SAM" id="Phobius"/>
    </source>
</evidence>
<feature type="transmembrane region" description="Helical" evidence="1">
    <location>
        <begin position="122"/>
        <end position="142"/>
    </location>
</feature>
<feature type="transmembrane region" description="Helical" evidence="1">
    <location>
        <begin position="12"/>
        <end position="30"/>
    </location>
</feature>
<feature type="transmembrane region" description="Helical" evidence="1">
    <location>
        <begin position="453"/>
        <end position="473"/>
    </location>
</feature>
<feature type="transmembrane region" description="Helical" evidence="1">
    <location>
        <begin position="351"/>
        <end position="369"/>
    </location>
</feature>
<feature type="transmembrane region" description="Helical" evidence="1">
    <location>
        <begin position="96"/>
        <end position="116"/>
    </location>
</feature>
<feature type="transmembrane region" description="Helical" evidence="1">
    <location>
        <begin position="192"/>
        <end position="212"/>
    </location>
</feature>
<dbReference type="EMBL" id="WNXD01000002">
    <property type="protein sequence ID" value="MBB2145951.1"/>
    <property type="molecule type" value="Genomic_DNA"/>
</dbReference>
<dbReference type="Proteomes" id="UP000601055">
    <property type="component" value="Unassembled WGS sequence"/>
</dbReference>
<keyword evidence="1" id="KW-0812">Transmembrane</keyword>
<keyword evidence="3" id="KW-1185">Reference proteome</keyword>
<dbReference type="AlphaFoldDB" id="A0A923IVF1"/>
<proteinExistence type="predicted"/>
<gene>
    <name evidence="2" type="ORF">GM921_10665</name>
</gene>
<evidence type="ECO:0000313" key="3">
    <source>
        <dbReference type="Proteomes" id="UP000601055"/>
    </source>
</evidence>
<feature type="transmembrane region" description="Helical" evidence="1">
    <location>
        <begin position="376"/>
        <end position="393"/>
    </location>
</feature>
<dbReference type="InterPro" id="IPR018580">
    <property type="entry name" value="Uncharacterised_YfhO"/>
</dbReference>
<feature type="transmembrane region" description="Helical" evidence="1">
    <location>
        <begin position="149"/>
        <end position="172"/>
    </location>
</feature>
<feature type="transmembrane region" description="Helical" evidence="1">
    <location>
        <begin position="540"/>
        <end position="557"/>
    </location>
</feature>
<comment type="caution">
    <text evidence="2">The sequence shown here is derived from an EMBL/GenBank/DDBJ whole genome shotgun (WGS) entry which is preliminary data.</text>
</comment>
<keyword evidence="1" id="KW-1133">Transmembrane helix</keyword>
<dbReference type="RefSeq" id="WP_182922628.1">
    <property type="nucleotide sequence ID" value="NZ_WNXD01000002.1"/>
</dbReference>
<dbReference type="Pfam" id="PF09586">
    <property type="entry name" value="YfhO"/>
    <property type="match status" value="1"/>
</dbReference>
<accession>A0A923IVF1</accession>
<dbReference type="PANTHER" id="PTHR38454:SF1">
    <property type="entry name" value="INTEGRAL MEMBRANE PROTEIN"/>
    <property type="match status" value="1"/>
</dbReference>
<name>A0A923IVF1_9SPHI</name>
<evidence type="ECO:0000313" key="2">
    <source>
        <dbReference type="EMBL" id="MBB2145951.1"/>
    </source>
</evidence>
<protein>
    <submittedName>
        <fullName evidence="2">YfhO family protein</fullName>
    </submittedName>
</protein>
<sequence length="838" mass="93967">MNNWFKQNGTHVAIIAIFVVLCFVYFSPVLQGKAPAQSDVLQSKAMQKEIMEYKDKDGKGPLWTNQMFGGMPAYQIWVQYAYNGATYGIALITKAFPNPVGTVLLLLIGAYFLFITLKVNPWLAAAGAIAFAFTTYNFVLLASGHSNKALAIGFFAPIIAGLILTLRGKYWLGASLTALFLALEIRANHVQMTYYLFLSILIFVGIEIYQAYKNKTLPALGKALGFLGAAVILAVMINASLLWTTSEYAKETNRGKSNLTSSSAEKSEGMTKEYAYGWSQGVGESFTFLIPNLYGGATSVDELVKPESHMYKAVAEITGGDPNQTPQAIQQLASQFNMQQYWGEKSFTQGGYYFGAIICFLFVFGLFIVRSRLKWWILATTVLFILLSFGRNFPLVSDLFFDYFPLYNKFRAVESILAVVGLMFPILAFLGIKEAQEGNIDQKILIKKLTWSAGITGGFALIVAVIPTLFFSFKTDNHPQIVQALTQALQNNAGVAQKIANALIEDRISIARADALRSFIFIVVGFGIVWAFITKKMNMQLAFGLLAFAVLIDMWQVDRRYLNNKNFEEKSTLANYFEPTEEEVRLGKATIINIIAADKDPDFRVYDQSINTFQDAKTSSFFKTIGGYHAAKLKRYDELIQNQFSKSVNQDVLDMLNAKYFITQDPQNGSYKMSRNATALGNAWIVQGVQFVKNSDEEMKAISSFDPKNEAIVDEQYKKLLDTTRLGADATAFIKMEKYHPDHIEYSYSAPRDVIAVFSEIYYDKGWNMYVDGKEKPYFRADYVLRAAQLEAGNHKVEFKFEPKSYYLGEKISLTGSILLLGFLGFAFYSENKKKKAA</sequence>
<feature type="transmembrane region" description="Helical" evidence="1">
    <location>
        <begin position="413"/>
        <end position="432"/>
    </location>
</feature>